<dbReference type="AlphaFoldDB" id="A0A2R4W063"/>
<dbReference type="Proteomes" id="UP000244792">
    <property type="component" value="Chromosome"/>
</dbReference>
<gene>
    <name evidence="1" type="ORF">TDSAC_0751</name>
</gene>
<reference evidence="1 2" key="1">
    <citation type="submission" date="2017-04" db="EMBL/GenBank/DDBJ databases">
        <title>Genomic insights into metabolism of Thermodesulfobium acidiphilum.</title>
        <authorList>
            <person name="Toshchakov S.V."/>
            <person name="Frolov E.N."/>
            <person name="Kublanov I.V."/>
            <person name="Samarov N.I."/>
            <person name="Novikov A."/>
            <person name="Lebedinsky A.V."/>
            <person name="Bonch-Osmolovskaya E.A."/>
            <person name="Chernyh N.A."/>
        </authorList>
    </citation>
    <scope>NUCLEOTIDE SEQUENCE [LARGE SCALE GENOMIC DNA]</scope>
    <source>
        <strain evidence="1 2">3127-1</strain>
    </source>
</reference>
<sequence length="47" mass="5504">MGNEREWKCKRCASLPVISNEEETVMFRCDVDLLQNKLYNTLNEIGI</sequence>
<dbReference type="KEGG" id="taci:TDSAC_0751"/>
<evidence type="ECO:0000313" key="1">
    <source>
        <dbReference type="EMBL" id="AWB10116.1"/>
    </source>
</evidence>
<organism evidence="1 2">
    <name type="scientific">Thermodesulfobium acidiphilum</name>
    <dbReference type="NCBI Taxonomy" id="1794699"/>
    <lineage>
        <taxon>Bacteria</taxon>
        <taxon>Pseudomonadati</taxon>
        <taxon>Thermodesulfobiota</taxon>
        <taxon>Thermodesulfobiia</taxon>
        <taxon>Thermodesulfobiales</taxon>
        <taxon>Thermodesulfobiaceae</taxon>
        <taxon>Thermodesulfobium</taxon>
    </lineage>
</organism>
<dbReference type="RefSeq" id="WP_199919900.1">
    <property type="nucleotide sequence ID" value="NZ_CP020921.1"/>
</dbReference>
<dbReference type="EMBL" id="CP020921">
    <property type="protein sequence ID" value="AWB10116.1"/>
    <property type="molecule type" value="Genomic_DNA"/>
</dbReference>
<proteinExistence type="predicted"/>
<accession>A0A2R4W063</accession>
<keyword evidence="2" id="KW-1185">Reference proteome</keyword>
<protein>
    <submittedName>
        <fullName evidence="1">Uncharacterized protein</fullName>
    </submittedName>
</protein>
<name>A0A2R4W063_THEAF</name>
<evidence type="ECO:0000313" key="2">
    <source>
        <dbReference type="Proteomes" id="UP000244792"/>
    </source>
</evidence>